<comment type="caution">
    <text evidence="4">The sequence shown here is derived from an EMBL/GenBank/DDBJ whole genome shotgun (WGS) entry which is preliminary data.</text>
</comment>
<feature type="domain" description="HMA" evidence="2">
    <location>
        <begin position="31"/>
        <end position="97"/>
    </location>
</feature>
<dbReference type="PROSITE" id="PS51352">
    <property type="entry name" value="THIOREDOXIN_2"/>
    <property type="match status" value="1"/>
</dbReference>
<dbReference type="InterPro" id="IPR017937">
    <property type="entry name" value="Thioredoxin_CS"/>
</dbReference>
<dbReference type="PROSITE" id="PS51257">
    <property type="entry name" value="PROKAR_LIPOPROTEIN"/>
    <property type="match status" value="1"/>
</dbReference>
<keyword evidence="5" id="KW-1185">Reference proteome</keyword>
<evidence type="ECO:0000259" key="2">
    <source>
        <dbReference type="PROSITE" id="PS50846"/>
    </source>
</evidence>
<reference evidence="4 5" key="1">
    <citation type="submission" date="2022-11" db="EMBL/GenBank/DDBJ databases">
        <title>Minimal conservation of predation-associated metabolite biosynthetic gene clusters underscores biosynthetic potential of Myxococcota including descriptions for ten novel species: Archangium lansinium sp. nov., Myxococcus landrumus sp. nov., Nannocystis bai.</title>
        <authorList>
            <person name="Ahearne A."/>
            <person name="Stevens C."/>
            <person name="Dowd S."/>
        </authorList>
    </citation>
    <scope>NUCLEOTIDE SEQUENCE [LARGE SCALE GENOMIC DNA]</scope>
    <source>
        <strain evidence="4 5">RJM3</strain>
    </source>
</reference>
<gene>
    <name evidence="4" type="ORF">POL67_00690</name>
</gene>
<dbReference type="RefSeq" id="WP_271914373.1">
    <property type="nucleotide sequence ID" value="NZ_JAQNDO010000001.1"/>
</dbReference>
<organism evidence="4 5">
    <name type="scientific">Polyangium mundeleinium</name>
    <dbReference type="NCBI Taxonomy" id="2995306"/>
    <lineage>
        <taxon>Bacteria</taxon>
        <taxon>Pseudomonadati</taxon>
        <taxon>Myxococcota</taxon>
        <taxon>Polyangia</taxon>
        <taxon>Polyangiales</taxon>
        <taxon>Polyangiaceae</taxon>
        <taxon>Polyangium</taxon>
    </lineage>
</organism>
<dbReference type="EMBL" id="JAQNDO010000001">
    <property type="protein sequence ID" value="MDC0739840.1"/>
    <property type="molecule type" value="Genomic_DNA"/>
</dbReference>
<dbReference type="InterPro" id="IPR006121">
    <property type="entry name" value="HMA_dom"/>
</dbReference>
<protein>
    <submittedName>
        <fullName evidence="4">Thioredoxin family protein</fullName>
    </submittedName>
</protein>
<dbReference type="SUPFAM" id="SSF55008">
    <property type="entry name" value="HMA, heavy metal-associated domain"/>
    <property type="match status" value="1"/>
</dbReference>
<dbReference type="CDD" id="cd02947">
    <property type="entry name" value="TRX_family"/>
    <property type="match status" value="1"/>
</dbReference>
<dbReference type="SUPFAM" id="SSF52833">
    <property type="entry name" value="Thioredoxin-like"/>
    <property type="match status" value="1"/>
</dbReference>
<keyword evidence="1" id="KW-0676">Redox-active center</keyword>
<dbReference type="InterPro" id="IPR036163">
    <property type="entry name" value="HMA_dom_sf"/>
</dbReference>
<dbReference type="PROSITE" id="PS00194">
    <property type="entry name" value="THIOREDOXIN_1"/>
    <property type="match status" value="1"/>
</dbReference>
<dbReference type="InterPro" id="IPR036249">
    <property type="entry name" value="Thioredoxin-like_sf"/>
</dbReference>
<sequence length="228" mass="24808">MRSSLKHLFTLSAFVLLTACGGARSYPKDARTVIVSLDKIDCSDCGDGIARDLRERPGVYDARFDRRKAEVVVVASPGFDVFTTVRKLAAEDGFEAILGAGKGRYLAHVPFPEGADVRMVVEDGSDVPDLAPHLASGKVTVVDFSAAWCGPCRKVDEHMAKVLGARKDVAYRRLDVGDWDTPLAKRYLANVPQLPYVVVYDKRGIAVDRMAGVDLARIDRAIEKGSSP</sequence>
<evidence type="ECO:0000256" key="1">
    <source>
        <dbReference type="ARBA" id="ARBA00023284"/>
    </source>
</evidence>
<proteinExistence type="predicted"/>
<evidence type="ECO:0000313" key="4">
    <source>
        <dbReference type="EMBL" id="MDC0739840.1"/>
    </source>
</evidence>
<dbReference type="Proteomes" id="UP001221411">
    <property type="component" value="Unassembled WGS sequence"/>
</dbReference>
<feature type="domain" description="Thioredoxin" evidence="3">
    <location>
        <begin position="105"/>
        <end position="227"/>
    </location>
</feature>
<accession>A0ABT5EGE3</accession>
<evidence type="ECO:0000259" key="3">
    <source>
        <dbReference type="PROSITE" id="PS51352"/>
    </source>
</evidence>
<evidence type="ECO:0000313" key="5">
    <source>
        <dbReference type="Proteomes" id="UP001221411"/>
    </source>
</evidence>
<dbReference type="InterPro" id="IPR013766">
    <property type="entry name" value="Thioredoxin_domain"/>
</dbReference>
<name>A0ABT5EGE3_9BACT</name>
<dbReference type="Gene3D" id="3.40.30.10">
    <property type="entry name" value="Glutaredoxin"/>
    <property type="match status" value="1"/>
</dbReference>
<dbReference type="Pfam" id="PF00085">
    <property type="entry name" value="Thioredoxin"/>
    <property type="match status" value="1"/>
</dbReference>
<dbReference type="PROSITE" id="PS50846">
    <property type="entry name" value="HMA_2"/>
    <property type="match status" value="1"/>
</dbReference>